<feature type="transmembrane region" description="Helical" evidence="5">
    <location>
        <begin position="103"/>
        <end position="121"/>
    </location>
</feature>
<reference evidence="6 7" key="1">
    <citation type="journal article" date="2014" name="Proc. Natl. Acad. Sci. U.S.A.">
        <title>Functional characterization of flavobacteria rhodopsins reveals a unique class of light-driven chloride pump in bacteria.</title>
        <authorList>
            <person name="Yoshizawa S."/>
            <person name="Kumagai Y."/>
            <person name="Kim H."/>
            <person name="Ogura Y."/>
            <person name="Hayashi T."/>
            <person name="Iwasaki W."/>
            <person name="DeLong E.F."/>
            <person name="Kogure K."/>
        </authorList>
    </citation>
    <scope>NUCLEOTIDE SEQUENCE [LARGE SCALE GENOMIC DNA]</scope>
    <source>
        <strain evidence="6 7">S1-08</strain>
    </source>
</reference>
<evidence type="ECO:0000256" key="1">
    <source>
        <dbReference type="ARBA" id="ARBA00004141"/>
    </source>
</evidence>
<keyword evidence="3 5" id="KW-1133">Transmembrane helix</keyword>
<feature type="transmembrane region" description="Helical" evidence="5">
    <location>
        <begin position="41"/>
        <end position="60"/>
    </location>
</feature>
<dbReference type="AlphaFoldDB" id="W8VR90"/>
<dbReference type="GO" id="GO:0016829">
    <property type="term" value="F:lyase activity"/>
    <property type="evidence" value="ECO:0007669"/>
    <property type="project" value="InterPro"/>
</dbReference>
<keyword evidence="2 5" id="KW-0812">Transmembrane</keyword>
<gene>
    <name evidence="6" type="ORF">NMS_2135</name>
</gene>
<dbReference type="PANTHER" id="PTHR42038">
    <property type="match status" value="1"/>
</dbReference>
<keyword evidence="4 5" id="KW-0472">Membrane</keyword>
<feature type="transmembrane region" description="Helical" evidence="5">
    <location>
        <begin position="12"/>
        <end position="29"/>
    </location>
</feature>
<evidence type="ECO:0000256" key="3">
    <source>
        <dbReference type="ARBA" id="ARBA00022989"/>
    </source>
</evidence>
<evidence type="ECO:0000313" key="6">
    <source>
        <dbReference type="EMBL" id="BAO56144.1"/>
    </source>
</evidence>
<dbReference type="STRING" id="1454201.NMS_2135"/>
<dbReference type="EMBL" id="AP014548">
    <property type="protein sequence ID" value="BAO56144.1"/>
    <property type="molecule type" value="Genomic_DNA"/>
</dbReference>
<organism evidence="6 7">
    <name type="scientific">Nonlabens marinus S1-08</name>
    <dbReference type="NCBI Taxonomy" id="1454201"/>
    <lineage>
        <taxon>Bacteria</taxon>
        <taxon>Pseudomonadati</taxon>
        <taxon>Bacteroidota</taxon>
        <taxon>Flavobacteriia</taxon>
        <taxon>Flavobacteriales</taxon>
        <taxon>Flavobacteriaceae</taxon>
        <taxon>Nonlabens</taxon>
    </lineage>
</organism>
<feature type="transmembrane region" description="Helical" evidence="5">
    <location>
        <begin position="162"/>
        <end position="186"/>
    </location>
</feature>
<dbReference type="KEGG" id="nmf:NMS_2135"/>
<protein>
    <submittedName>
        <fullName evidence="6">Uncharacterized protein</fullName>
    </submittedName>
</protein>
<evidence type="ECO:0000256" key="5">
    <source>
        <dbReference type="SAM" id="Phobius"/>
    </source>
</evidence>
<dbReference type="InterPro" id="IPR039020">
    <property type="entry name" value="PaxB-like"/>
</dbReference>
<sequence>MLFLISNYPYELKLALFITQGLFWTATYIECVRVGFKQKTYAVPFVALCLNFGWEFYYTIQGYLSEGLDVTTSINLLWLSFDTLILVTYFKYGNELKLPKIQFYGYSIAFLTLCVVGYAVIGMHFDLAVSAVYAGFAINILMSLLFIRMLIRRPGTKGQNMFIAVCKCLGTVFITIAIGVVGINRIGGVKPLILYTGILILILDLAYIFLLKRAKASHKAVV</sequence>
<feature type="transmembrane region" description="Helical" evidence="5">
    <location>
        <begin position="72"/>
        <end position="91"/>
    </location>
</feature>
<dbReference type="OrthoDB" id="7825963at2"/>
<name>W8VR90_9FLAO</name>
<feature type="transmembrane region" description="Helical" evidence="5">
    <location>
        <begin position="127"/>
        <end position="150"/>
    </location>
</feature>
<dbReference type="HOGENOM" id="CLU_087059_1_0_10"/>
<dbReference type="PANTHER" id="PTHR42038:SF2">
    <property type="entry name" value="TERPENE CYCLASE AUSL"/>
    <property type="match status" value="1"/>
</dbReference>
<comment type="subcellular location">
    <subcellularLocation>
        <location evidence="1">Membrane</location>
        <topology evidence="1">Multi-pass membrane protein</topology>
    </subcellularLocation>
</comment>
<dbReference type="RefSeq" id="WP_052476904.1">
    <property type="nucleotide sequence ID" value="NZ_AP014548.1"/>
</dbReference>
<accession>W8VR90</accession>
<keyword evidence="7" id="KW-1185">Reference proteome</keyword>
<proteinExistence type="predicted"/>
<dbReference type="Proteomes" id="UP000031760">
    <property type="component" value="Chromosome"/>
</dbReference>
<dbReference type="Pfam" id="PF25129">
    <property type="entry name" value="Pyr4-TMTC"/>
    <property type="match status" value="1"/>
</dbReference>
<feature type="transmembrane region" description="Helical" evidence="5">
    <location>
        <begin position="192"/>
        <end position="210"/>
    </location>
</feature>
<evidence type="ECO:0000313" key="7">
    <source>
        <dbReference type="Proteomes" id="UP000031760"/>
    </source>
</evidence>
<evidence type="ECO:0000256" key="4">
    <source>
        <dbReference type="ARBA" id="ARBA00023136"/>
    </source>
</evidence>
<dbReference type="GO" id="GO:0016020">
    <property type="term" value="C:membrane"/>
    <property type="evidence" value="ECO:0007669"/>
    <property type="project" value="UniProtKB-SubCell"/>
</dbReference>
<evidence type="ECO:0000256" key="2">
    <source>
        <dbReference type="ARBA" id="ARBA00022692"/>
    </source>
</evidence>